<organism evidence="2 3">
    <name type="scientific">Saccharothrix coeruleofusca</name>
    <dbReference type="NCBI Taxonomy" id="33919"/>
    <lineage>
        <taxon>Bacteria</taxon>
        <taxon>Bacillati</taxon>
        <taxon>Actinomycetota</taxon>
        <taxon>Actinomycetes</taxon>
        <taxon>Pseudonocardiales</taxon>
        <taxon>Pseudonocardiaceae</taxon>
        <taxon>Saccharothrix</taxon>
    </lineage>
</organism>
<name>A0A918AJJ5_9PSEU</name>
<dbReference type="EMBL" id="BMRG01000002">
    <property type="protein sequence ID" value="GGP44756.1"/>
    <property type="molecule type" value="Genomic_DNA"/>
</dbReference>
<dbReference type="Proteomes" id="UP000639606">
    <property type="component" value="Unassembled WGS sequence"/>
</dbReference>
<accession>A0A918AJJ5</accession>
<proteinExistence type="predicted"/>
<feature type="region of interest" description="Disordered" evidence="1">
    <location>
        <begin position="1"/>
        <end position="28"/>
    </location>
</feature>
<evidence type="ECO:0000313" key="2">
    <source>
        <dbReference type="EMBL" id="GGP44756.1"/>
    </source>
</evidence>
<gene>
    <name evidence="2" type="ORF">GCM10010185_15620</name>
</gene>
<reference evidence="2" key="1">
    <citation type="journal article" date="2014" name="Int. J. Syst. Evol. Microbiol.">
        <title>Complete genome sequence of Corynebacterium casei LMG S-19264T (=DSM 44701T), isolated from a smear-ripened cheese.</title>
        <authorList>
            <consortium name="US DOE Joint Genome Institute (JGI-PGF)"/>
            <person name="Walter F."/>
            <person name="Albersmeier A."/>
            <person name="Kalinowski J."/>
            <person name="Ruckert C."/>
        </authorList>
    </citation>
    <scope>NUCLEOTIDE SEQUENCE</scope>
    <source>
        <strain evidence="2">JCM 3313</strain>
    </source>
</reference>
<dbReference type="AlphaFoldDB" id="A0A918AJJ5"/>
<reference evidence="2" key="2">
    <citation type="submission" date="2020-09" db="EMBL/GenBank/DDBJ databases">
        <authorList>
            <person name="Sun Q."/>
            <person name="Ohkuma M."/>
        </authorList>
    </citation>
    <scope>NUCLEOTIDE SEQUENCE</scope>
    <source>
        <strain evidence="2">JCM 3313</strain>
    </source>
</reference>
<evidence type="ECO:0000256" key="1">
    <source>
        <dbReference type="SAM" id="MobiDB-lite"/>
    </source>
</evidence>
<comment type="caution">
    <text evidence="2">The sequence shown here is derived from an EMBL/GenBank/DDBJ whole genome shotgun (WGS) entry which is preliminary data.</text>
</comment>
<evidence type="ECO:0000313" key="3">
    <source>
        <dbReference type="Proteomes" id="UP000639606"/>
    </source>
</evidence>
<sequence>MLGDDREVAHQPEVEVHTGTGGGGRGFTGHTTTVLVMRILHDGVRNGSWTRRSDGLLTRCCPAGREPAHRFQNREVSDMGKYDELPFRVPEGC</sequence>
<protein>
    <submittedName>
        <fullName evidence="2">Uncharacterized protein</fullName>
    </submittedName>
</protein>
<feature type="compositionally biased region" description="Basic and acidic residues" evidence="1">
    <location>
        <begin position="1"/>
        <end position="16"/>
    </location>
</feature>
<keyword evidence="3" id="KW-1185">Reference proteome</keyword>